<dbReference type="InterPro" id="IPR003593">
    <property type="entry name" value="AAA+_ATPase"/>
</dbReference>
<dbReference type="Proteomes" id="UP000599523">
    <property type="component" value="Unassembled WGS sequence"/>
</dbReference>
<dbReference type="RefSeq" id="WP_168986803.1">
    <property type="nucleotide sequence ID" value="NZ_CAWPHM010000033.1"/>
</dbReference>
<dbReference type="CDD" id="cd03255">
    <property type="entry name" value="ABC_MJ0796_LolCDE_FtsE"/>
    <property type="match status" value="1"/>
</dbReference>
<organism evidence="6 7">
    <name type="scientific">Azoarcus taiwanensis</name>
    <dbReference type="NCBI Taxonomy" id="666964"/>
    <lineage>
        <taxon>Bacteria</taxon>
        <taxon>Pseudomonadati</taxon>
        <taxon>Pseudomonadota</taxon>
        <taxon>Betaproteobacteria</taxon>
        <taxon>Rhodocyclales</taxon>
        <taxon>Zoogloeaceae</taxon>
        <taxon>Azoarcus</taxon>
    </lineage>
</organism>
<dbReference type="InterPro" id="IPR015854">
    <property type="entry name" value="ABC_transpr_LolD-like"/>
</dbReference>
<dbReference type="SUPFAM" id="SSF52540">
    <property type="entry name" value="P-loop containing nucleoside triphosphate hydrolases"/>
    <property type="match status" value="1"/>
</dbReference>
<reference evidence="6" key="1">
    <citation type="submission" date="2019-12" db="EMBL/GenBank/DDBJ databases">
        <title>Comparative genomics gives insights into the taxonomy of the Azoarcus-Aromatoleum group and reveals separate origins of nif in the plant-associated Azoarcus and non-plant-associated Aromatoleum sub-groups.</title>
        <authorList>
            <person name="Lafos M."/>
            <person name="Maluk M."/>
            <person name="Batista M."/>
            <person name="Junghare M."/>
            <person name="Carmona M."/>
            <person name="Faoro H."/>
            <person name="Cruz L.M."/>
            <person name="Battistoni F."/>
            <person name="De Souza E."/>
            <person name="Pedrosa F."/>
            <person name="Chen W.-M."/>
            <person name="Poole P.S."/>
            <person name="Dixon R.A."/>
            <person name="James E.K."/>
        </authorList>
    </citation>
    <scope>NUCLEOTIDE SEQUENCE</scope>
    <source>
        <strain evidence="6">NSC3</strain>
    </source>
</reference>
<dbReference type="PANTHER" id="PTHR24220:SF611">
    <property type="entry name" value="ATP-BINDING COMPONENT OF ABC TRANSPORTER-RELATED"/>
    <property type="match status" value="1"/>
</dbReference>
<evidence type="ECO:0000256" key="2">
    <source>
        <dbReference type="ARBA" id="ARBA00022475"/>
    </source>
</evidence>
<dbReference type="PROSITE" id="PS50893">
    <property type="entry name" value="ABC_TRANSPORTER_2"/>
    <property type="match status" value="1"/>
</dbReference>
<evidence type="ECO:0000256" key="1">
    <source>
        <dbReference type="ARBA" id="ARBA00022448"/>
    </source>
</evidence>
<dbReference type="GO" id="GO:0016887">
    <property type="term" value="F:ATP hydrolysis activity"/>
    <property type="evidence" value="ECO:0007669"/>
    <property type="project" value="InterPro"/>
</dbReference>
<evidence type="ECO:0000313" key="6">
    <source>
        <dbReference type="EMBL" id="NMG02013.1"/>
    </source>
</evidence>
<proteinExistence type="predicted"/>
<keyword evidence="7" id="KW-1185">Reference proteome</keyword>
<accession>A0A972FB34</accession>
<dbReference type="AlphaFoldDB" id="A0A972FB34"/>
<dbReference type="InterPro" id="IPR027417">
    <property type="entry name" value="P-loop_NTPase"/>
</dbReference>
<evidence type="ECO:0000313" key="7">
    <source>
        <dbReference type="Proteomes" id="UP000599523"/>
    </source>
</evidence>
<keyword evidence="3" id="KW-0547">Nucleotide-binding</keyword>
<keyword evidence="2" id="KW-1003">Cell membrane</keyword>
<dbReference type="Pfam" id="PF00005">
    <property type="entry name" value="ABC_tran"/>
    <property type="match status" value="1"/>
</dbReference>
<dbReference type="InterPro" id="IPR003439">
    <property type="entry name" value="ABC_transporter-like_ATP-bd"/>
</dbReference>
<protein>
    <submittedName>
        <fullName evidence="6">ATP-binding cassette domain-containing protein</fullName>
    </submittedName>
</protein>
<keyword evidence="2" id="KW-0472">Membrane</keyword>
<sequence length="240" mass="26024">MDDDTNTREASAIAIADLTFAWPGAGGVCLDVPDFKVSRGERVFMHGPSGSGKSTLLSLVAGVLEPGAGRIVVLGQDLAALSARARDRYRAANIGFVFQMFNLVPYLTALDNILLPCRFSCERVSRLEVPAPAEARRLAERLDLEAGLLDRPASELSVGQQQRVAAARALIGRPGLVIADEPTSALDADRQQRFLDLLLAECDAAGTTLLFVSHDHRLSRRFERLVELRDINHVGRRAPG</sequence>
<feature type="domain" description="ABC transporter" evidence="5">
    <location>
        <begin position="13"/>
        <end position="238"/>
    </location>
</feature>
<dbReference type="GO" id="GO:0022857">
    <property type="term" value="F:transmembrane transporter activity"/>
    <property type="evidence" value="ECO:0007669"/>
    <property type="project" value="TreeGrafter"/>
</dbReference>
<evidence type="ECO:0000259" key="5">
    <source>
        <dbReference type="PROSITE" id="PS50893"/>
    </source>
</evidence>
<dbReference type="Gene3D" id="3.40.50.300">
    <property type="entry name" value="P-loop containing nucleotide triphosphate hydrolases"/>
    <property type="match status" value="1"/>
</dbReference>
<keyword evidence="1" id="KW-0813">Transport</keyword>
<keyword evidence="4 6" id="KW-0067">ATP-binding</keyword>
<gene>
    <name evidence="6" type="ORF">GPA21_03380</name>
</gene>
<name>A0A972FB34_9RHOO</name>
<evidence type="ECO:0000256" key="4">
    <source>
        <dbReference type="ARBA" id="ARBA00022840"/>
    </source>
</evidence>
<dbReference type="PANTHER" id="PTHR24220">
    <property type="entry name" value="IMPORT ATP-BINDING PROTEIN"/>
    <property type="match status" value="1"/>
</dbReference>
<dbReference type="InterPro" id="IPR017911">
    <property type="entry name" value="MacB-like_ATP-bd"/>
</dbReference>
<dbReference type="EMBL" id="WTVM01000012">
    <property type="protein sequence ID" value="NMG02013.1"/>
    <property type="molecule type" value="Genomic_DNA"/>
</dbReference>
<comment type="caution">
    <text evidence="6">The sequence shown here is derived from an EMBL/GenBank/DDBJ whole genome shotgun (WGS) entry which is preliminary data.</text>
</comment>
<dbReference type="GO" id="GO:0005886">
    <property type="term" value="C:plasma membrane"/>
    <property type="evidence" value="ECO:0007669"/>
    <property type="project" value="TreeGrafter"/>
</dbReference>
<evidence type="ECO:0000256" key="3">
    <source>
        <dbReference type="ARBA" id="ARBA00022741"/>
    </source>
</evidence>
<dbReference type="GO" id="GO:0005524">
    <property type="term" value="F:ATP binding"/>
    <property type="evidence" value="ECO:0007669"/>
    <property type="project" value="UniProtKB-KW"/>
</dbReference>
<dbReference type="SMART" id="SM00382">
    <property type="entry name" value="AAA"/>
    <property type="match status" value="1"/>
</dbReference>